<dbReference type="EMBL" id="BMGS01000005">
    <property type="protein sequence ID" value="GGG45538.1"/>
    <property type="molecule type" value="Genomic_DNA"/>
</dbReference>
<gene>
    <name evidence="3" type="ORF">GCM10011378_22220</name>
</gene>
<feature type="signal peptide" evidence="2">
    <location>
        <begin position="1"/>
        <end position="22"/>
    </location>
</feature>
<evidence type="ECO:0000313" key="4">
    <source>
        <dbReference type="Proteomes" id="UP000601361"/>
    </source>
</evidence>
<keyword evidence="4" id="KW-1185">Reference proteome</keyword>
<evidence type="ECO:0000313" key="3">
    <source>
        <dbReference type="EMBL" id="GGG45538.1"/>
    </source>
</evidence>
<dbReference type="PROSITE" id="PS51257">
    <property type="entry name" value="PROKAR_LIPOPROTEIN"/>
    <property type="match status" value="1"/>
</dbReference>
<proteinExistence type="predicted"/>
<organism evidence="3 4">
    <name type="scientific">Hymenobacter glacieicola</name>
    <dbReference type="NCBI Taxonomy" id="1562124"/>
    <lineage>
        <taxon>Bacteria</taxon>
        <taxon>Pseudomonadati</taxon>
        <taxon>Bacteroidota</taxon>
        <taxon>Cytophagia</taxon>
        <taxon>Cytophagales</taxon>
        <taxon>Hymenobacteraceae</taxon>
        <taxon>Hymenobacter</taxon>
    </lineage>
</organism>
<evidence type="ECO:0000256" key="1">
    <source>
        <dbReference type="SAM" id="MobiDB-lite"/>
    </source>
</evidence>
<dbReference type="Proteomes" id="UP000601361">
    <property type="component" value="Unassembled WGS sequence"/>
</dbReference>
<feature type="chain" id="PRO_5046142714" description="Coproporphyrinogen III oxidase" evidence="2">
    <location>
        <begin position="23"/>
        <end position="81"/>
    </location>
</feature>
<comment type="caution">
    <text evidence="3">The sequence shown here is derived from an EMBL/GenBank/DDBJ whole genome shotgun (WGS) entry which is preliminary data.</text>
</comment>
<protein>
    <recommendedName>
        <fullName evidence="5">Coproporphyrinogen III oxidase</fullName>
    </recommendedName>
</protein>
<evidence type="ECO:0000256" key="2">
    <source>
        <dbReference type="SAM" id="SignalP"/>
    </source>
</evidence>
<reference evidence="4" key="1">
    <citation type="journal article" date="2019" name="Int. J. Syst. Evol. Microbiol.">
        <title>The Global Catalogue of Microorganisms (GCM) 10K type strain sequencing project: providing services to taxonomists for standard genome sequencing and annotation.</title>
        <authorList>
            <consortium name="The Broad Institute Genomics Platform"/>
            <consortium name="The Broad Institute Genome Sequencing Center for Infectious Disease"/>
            <person name="Wu L."/>
            <person name="Ma J."/>
        </authorList>
    </citation>
    <scope>NUCLEOTIDE SEQUENCE [LARGE SCALE GENOMIC DNA]</scope>
    <source>
        <strain evidence="4">CGMCC 1.12990</strain>
    </source>
</reference>
<name>A0ABQ1WUL8_9BACT</name>
<keyword evidence="2" id="KW-0732">Signal</keyword>
<evidence type="ECO:0008006" key="5">
    <source>
        <dbReference type="Google" id="ProtNLM"/>
    </source>
</evidence>
<sequence>MLSDMKKTFLFGLLAGSLMLSATSCKNPDIKSDEDVATTPLPPIPAAPDTTGGKPAPVTDATREINAVNATEDIKKMQPTM</sequence>
<accession>A0ABQ1WUL8</accession>
<feature type="region of interest" description="Disordered" evidence="1">
    <location>
        <begin position="28"/>
        <end position="60"/>
    </location>
</feature>